<dbReference type="Gene3D" id="2.40.160.20">
    <property type="match status" value="1"/>
</dbReference>
<reference evidence="4 5" key="1">
    <citation type="submission" date="2018-07" db="EMBL/GenBank/DDBJ databases">
        <title>Dyella solisilvae sp. nov., isolated from the pine and broad-leaved mixed forest soil.</title>
        <authorList>
            <person name="Gao Z."/>
            <person name="Qiu L."/>
        </authorList>
    </citation>
    <scope>NUCLEOTIDE SEQUENCE [LARGE SCALE GENOMIC DNA]</scope>
    <source>
        <strain evidence="4 5">DHG54</strain>
    </source>
</reference>
<feature type="domain" description="Outer membrane protein beta-barrel" evidence="3">
    <location>
        <begin position="16"/>
        <end position="193"/>
    </location>
</feature>
<organism evidence="4 5">
    <name type="scientific">Dyella solisilvae</name>
    <dbReference type="NCBI Taxonomy" id="1920168"/>
    <lineage>
        <taxon>Bacteria</taxon>
        <taxon>Pseudomonadati</taxon>
        <taxon>Pseudomonadota</taxon>
        <taxon>Gammaproteobacteria</taxon>
        <taxon>Lysobacterales</taxon>
        <taxon>Rhodanobacteraceae</taxon>
        <taxon>Dyella</taxon>
    </lineage>
</organism>
<gene>
    <name evidence="4" type="ORF">DVT68_11135</name>
</gene>
<dbReference type="Proteomes" id="UP000254711">
    <property type="component" value="Unassembled WGS sequence"/>
</dbReference>
<proteinExistence type="predicted"/>
<dbReference type="AlphaFoldDB" id="A0A370K8S0"/>
<evidence type="ECO:0000256" key="2">
    <source>
        <dbReference type="SAM" id="SignalP"/>
    </source>
</evidence>
<keyword evidence="1 2" id="KW-0732">Signal</keyword>
<dbReference type="EMBL" id="QQSY01000002">
    <property type="protein sequence ID" value="RDI99033.1"/>
    <property type="molecule type" value="Genomic_DNA"/>
</dbReference>
<comment type="caution">
    <text evidence="4">The sequence shown here is derived from an EMBL/GenBank/DDBJ whole genome shotgun (WGS) entry which is preliminary data.</text>
</comment>
<name>A0A370K8S0_9GAMM</name>
<accession>A0A370K8S0</accession>
<dbReference type="Pfam" id="PF13505">
    <property type="entry name" value="OMP_b-brl"/>
    <property type="match status" value="1"/>
</dbReference>
<evidence type="ECO:0000256" key="1">
    <source>
        <dbReference type="ARBA" id="ARBA00022729"/>
    </source>
</evidence>
<dbReference type="InterPro" id="IPR011250">
    <property type="entry name" value="OMP/PagP_B-barrel"/>
</dbReference>
<evidence type="ECO:0000313" key="4">
    <source>
        <dbReference type="EMBL" id="RDI99033.1"/>
    </source>
</evidence>
<dbReference type="SUPFAM" id="SSF56925">
    <property type="entry name" value="OMPA-like"/>
    <property type="match status" value="1"/>
</dbReference>
<evidence type="ECO:0000259" key="3">
    <source>
        <dbReference type="Pfam" id="PF13505"/>
    </source>
</evidence>
<dbReference type="InterPro" id="IPR027385">
    <property type="entry name" value="Beta-barrel_OMP"/>
</dbReference>
<feature type="chain" id="PRO_5016884377" evidence="2">
    <location>
        <begin position="33"/>
        <end position="205"/>
    </location>
</feature>
<evidence type="ECO:0000313" key="5">
    <source>
        <dbReference type="Proteomes" id="UP000254711"/>
    </source>
</evidence>
<sequence>MSLNWMRKIMRKLLLALSMGAAMVSAPFASHAQQVGNGDLFINGSVGQAHSNVDLLTQKNDTGYGLNFGYRYNDTWGLEAGYVDLGKPSATGSYAGYDYKGNLHVAGWTVGGNGKFNFAQNWFLSARLGGFFSKTKLDATVAGESFSFRGHDTNFYAGVGAGYNFNRSWSLGINYDHYAAKADNILTKTNSLGLLSGTLEYRFGI</sequence>
<protein>
    <submittedName>
        <fullName evidence="4">Porin family protein</fullName>
    </submittedName>
</protein>
<keyword evidence="5" id="KW-1185">Reference proteome</keyword>
<feature type="signal peptide" evidence="2">
    <location>
        <begin position="1"/>
        <end position="32"/>
    </location>
</feature>